<keyword evidence="2" id="KW-0328">Glycosyltransferase</keyword>
<dbReference type="STRING" id="43335.A0A4U5NM74"/>
<protein>
    <recommendedName>
        <fullName evidence="5">UDP-glucoronosyl/UDP-glucosyl transferase family protein</fullName>
    </recommendedName>
</protein>
<accession>A0A4U5NM74</accession>
<dbReference type="SUPFAM" id="SSF53756">
    <property type="entry name" value="UDP-Glycosyltransferase/glycogen phosphorylase"/>
    <property type="match status" value="1"/>
</dbReference>
<reference evidence="4" key="1">
    <citation type="submission" date="2018-10" db="EMBL/GenBank/DDBJ databases">
        <title>Population genomic analysis revealed the cold adaptation of white poplar.</title>
        <authorList>
            <person name="Liu Y.-J."/>
        </authorList>
    </citation>
    <scope>NUCLEOTIDE SEQUENCE [LARGE SCALE GENOMIC DNA]</scope>
    <source>
        <strain evidence="4">PAL-ZL1</strain>
    </source>
</reference>
<evidence type="ECO:0008006" key="5">
    <source>
        <dbReference type="Google" id="ProtNLM"/>
    </source>
</evidence>
<dbReference type="FunFam" id="3.40.50.2000:FF:000152">
    <property type="entry name" value="Glycosyltransferase"/>
    <property type="match status" value="1"/>
</dbReference>
<evidence type="ECO:0000256" key="2">
    <source>
        <dbReference type="ARBA" id="ARBA00022676"/>
    </source>
</evidence>
<dbReference type="Pfam" id="PF00201">
    <property type="entry name" value="UDPGT"/>
    <property type="match status" value="1"/>
</dbReference>
<dbReference type="GO" id="GO:0080044">
    <property type="term" value="F:quercetin 7-O-glucosyltransferase activity"/>
    <property type="evidence" value="ECO:0007669"/>
    <property type="project" value="TreeGrafter"/>
</dbReference>
<dbReference type="PANTHER" id="PTHR11926">
    <property type="entry name" value="GLUCOSYL/GLUCURONOSYL TRANSFERASES"/>
    <property type="match status" value="1"/>
</dbReference>
<organism evidence="4">
    <name type="scientific">Populus alba</name>
    <name type="common">White poplar</name>
    <dbReference type="NCBI Taxonomy" id="43335"/>
    <lineage>
        <taxon>Eukaryota</taxon>
        <taxon>Viridiplantae</taxon>
        <taxon>Streptophyta</taxon>
        <taxon>Embryophyta</taxon>
        <taxon>Tracheophyta</taxon>
        <taxon>Spermatophyta</taxon>
        <taxon>Magnoliopsida</taxon>
        <taxon>eudicotyledons</taxon>
        <taxon>Gunneridae</taxon>
        <taxon>Pentapetalae</taxon>
        <taxon>rosids</taxon>
        <taxon>fabids</taxon>
        <taxon>Malpighiales</taxon>
        <taxon>Salicaceae</taxon>
        <taxon>Saliceae</taxon>
        <taxon>Populus</taxon>
    </lineage>
</organism>
<evidence type="ECO:0000313" key="4">
    <source>
        <dbReference type="EMBL" id="TKR84678.1"/>
    </source>
</evidence>
<proteinExistence type="inferred from homology"/>
<name>A0A4U5NM74_POPAL</name>
<comment type="caution">
    <text evidence="4">The sequence shown here is derived from an EMBL/GenBank/DDBJ whole genome shotgun (WGS) entry which is preliminary data.</text>
</comment>
<keyword evidence="3" id="KW-0808">Transferase</keyword>
<evidence type="ECO:0000256" key="1">
    <source>
        <dbReference type="ARBA" id="ARBA00009995"/>
    </source>
</evidence>
<comment type="similarity">
    <text evidence="1">Belongs to the UDP-glycosyltransferase family.</text>
</comment>
<dbReference type="FunFam" id="3.40.50.2000:FF:000138">
    <property type="entry name" value="Glycosyltransferase"/>
    <property type="match status" value="1"/>
</dbReference>
<sequence>MNYVGLESTAVCHVVAMPFPGRGHINPMMNFCKLLASRKHDILITFVVTEEWLGYISSEPRPESVRLVTIPNVIPPERLKAVDFPGFYEAVMTKMEAPFEQLLDQFEIPVTAIIGDIEVRWAISLGNRRNIPVAAFWTMSATFLSMLYHFDLFKQNQKSPPNLSGQVDYIPGISSSHLAELQKVFQKNDQRVLQLALECISKVPQAQYLLFTSIYELEPQVMDTMKDTFQFPVYPIGPAIPYLELEGNLSGTNYSHMAPDYLQWLDSQPKDSVLYISLGSFLSVSSTQMDEIIAGLQDSGVRYLWVARGEASRLKDICSDDMGLVLPWCDQLKVLCHSSIGGFWTHCGWNSTLEAVFAGVPMLTFPLFLDQEPNSKQILEGWGIGWKVKRGVKEEKFLTREEIAELVQKFMDLESNEGKEMRRRARELGNICQQGIAEGGSSTTNLDAFIRDISLGIRH</sequence>
<evidence type="ECO:0000256" key="3">
    <source>
        <dbReference type="ARBA" id="ARBA00022679"/>
    </source>
</evidence>
<gene>
    <name evidence="4" type="ORF">D5086_0000255330</name>
</gene>
<dbReference type="PANTHER" id="PTHR11926:SF774">
    <property type="entry name" value="UDP-GLYCOSYLTRANSFERASE 85A1-RELATED"/>
    <property type="match status" value="1"/>
</dbReference>
<dbReference type="AlphaFoldDB" id="A0A4U5NM74"/>
<dbReference type="InterPro" id="IPR002213">
    <property type="entry name" value="UDP_glucos_trans"/>
</dbReference>
<dbReference type="EMBL" id="RCHU01000997">
    <property type="protein sequence ID" value="TKR84678.1"/>
    <property type="molecule type" value="Genomic_DNA"/>
</dbReference>
<dbReference type="Gene3D" id="3.40.50.2000">
    <property type="entry name" value="Glycogen Phosphorylase B"/>
    <property type="match status" value="2"/>
</dbReference>
<dbReference type="CDD" id="cd03784">
    <property type="entry name" value="GT1_Gtf-like"/>
    <property type="match status" value="1"/>
</dbReference>
<dbReference type="GO" id="GO:0080043">
    <property type="term" value="F:quercetin 3-O-glucosyltransferase activity"/>
    <property type="evidence" value="ECO:0007669"/>
    <property type="project" value="TreeGrafter"/>
</dbReference>